<dbReference type="Proteomes" id="UP000473278">
    <property type="component" value="Unassembled WGS sequence"/>
</dbReference>
<proteinExistence type="predicted"/>
<dbReference type="PANTHER" id="PTHR34585">
    <property type="match status" value="1"/>
</dbReference>
<dbReference type="AlphaFoldDB" id="A0A6M1T5P5"/>
<organism evidence="2 3">
    <name type="scientific">Halalkalibaculum roseum</name>
    <dbReference type="NCBI Taxonomy" id="2709311"/>
    <lineage>
        <taxon>Bacteria</taxon>
        <taxon>Pseudomonadati</taxon>
        <taxon>Balneolota</taxon>
        <taxon>Balneolia</taxon>
        <taxon>Balneolales</taxon>
        <taxon>Balneolaceae</taxon>
        <taxon>Halalkalibaculum</taxon>
    </lineage>
</organism>
<name>A0A6M1T5P5_9BACT</name>
<evidence type="ECO:0000313" key="3">
    <source>
        <dbReference type="Proteomes" id="UP000473278"/>
    </source>
</evidence>
<dbReference type="InterPro" id="IPR009061">
    <property type="entry name" value="DNA-bd_dom_put_sf"/>
</dbReference>
<reference evidence="2 3" key="1">
    <citation type="submission" date="2020-02" db="EMBL/GenBank/DDBJ databases">
        <title>Balneolaceae bacterium YR4-1, complete genome.</title>
        <authorList>
            <person name="Li Y."/>
            <person name="Wu S."/>
        </authorList>
    </citation>
    <scope>NUCLEOTIDE SEQUENCE [LARGE SCALE GENOMIC DNA]</scope>
    <source>
        <strain evidence="2 3">YR4-1</strain>
    </source>
</reference>
<protein>
    <submittedName>
        <fullName evidence="2">Helix-turn-helix domain-containing protein</fullName>
    </submittedName>
</protein>
<dbReference type="InterPro" id="IPR041657">
    <property type="entry name" value="HTH_17"/>
</dbReference>
<dbReference type="Pfam" id="PF12728">
    <property type="entry name" value="HTH_17"/>
    <property type="match status" value="1"/>
</dbReference>
<dbReference type="EMBL" id="JAALLT010000001">
    <property type="protein sequence ID" value="NGP75623.1"/>
    <property type="molecule type" value="Genomic_DNA"/>
</dbReference>
<evidence type="ECO:0000259" key="1">
    <source>
        <dbReference type="Pfam" id="PF12728"/>
    </source>
</evidence>
<sequence length="92" mass="10941">MQHAYIPTKEELEDIISRVTRETVNEVLPGAIRKATRNEWLTTDDVMEMLQCSRRHVQYLRDSKQLPFSQNGRTIRYHIEDVEAFLNDHKVE</sequence>
<comment type="caution">
    <text evidence="2">The sequence shown here is derived from an EMBL/GenBank/DDBJ whole genome shotgun (WGS) entry which is preliminary data.</text>
</comment>
<dbReference type="PANTHER" id="PTHR34585:SF22">
    <property type="entry name" value="HELIX-TURN-HELIX DOMAIN-CONTAINING PROTEIN"/>
    <property type="match status" value="1"/>
</dbReference>
<dbReference type="RefSeq" id="WP_165139090.1">
    <property type="nucleotide sequence ID" value="NZ_JAALLT010000001.1"/>
</dbReference>
<keyword evidence="3" id="KW-1185">Reference proteome</keyword>
<dbReference type="SUPFAM" id="SSF46955">
    <property type="entry name" value="Putative DNA-binding domain"/>
    <property type="match status" value="1"/>
</dbReference>
<evidence type="ECO:0000313" key="2">
    <source>
        <dbReference type="EMBL" id="NGP75623.1"/>
    </source>
</evidence>
<accession>A0A6M1T5P5</accession>
<gene>
    <name evidence="2" type="ORF">G3570_03200</name>
</gene>
<feature type="domain" description="Helix-turn-helix" evidence="1">
    <location>
        <begin position="40"/>
        <end position="88"/>
    </location>
</feature>